<dbReference type="OrthoDB" id="1454445at2"/>
<name>A0A4U5TUI9_9FLAO</name>
<dbReference type="Proteomes" id="UP000306552">
    <property type="component" value="Unassembled WGS sequence"/>
</dbReference>
<evidence type="ECO:0000313" key="1">
    <source>
        <dbReference type="EMBL" id="TKS57184.1"/>
    </source>
</evidence>
<dbReference type="EMBL" id="SWMU01000001">
    <property type="protein sequence ID" value="TKS57184.1"/>
    <property type="molecule type" value="Genomic_DNA"/>
</dbReference>
<evidence type="ECO:0000313" key="2">
    <source>
        <dbReference type="Proteomes" id="UP000306552"/>
    </source>
</evidence>
<protein>
    <submittedName>
        <fullName evidence="1">Uncharacterized protein</fullName>
    </submittedName>
</protein>
<dbReference type="RefSeq" id="WP_138930887.1">
    <property type="nucleotide sequence ID" value="NZ_SWMU01000001.1"/>
</dbReference>
<dbReference type="AlphaFoldDB" id="A0A4U5TUI9"/>
<organism evidence="1 2">
    <name type="scientific">Mesohalobacter halotolerans</name>
    <dbReference type="NCBI Taxonomy" id="1883405"/>
    <lineage>
        <taxon>Bacteria</taxon>
        <taxon>Pseudomonadati</taxon>
        <taxon>Bacteroidota</taxon>
        <taxon>Flavobacteriia</taxon>
        <taxon>Flavobacteriales</taxon>
        <taxon>Flavobacteriaceae</taxon>
        <taxon>Mesohalobacter</taxon>
    </lineage>
</organism>
<sequence>MKKINHIFCLFMVLNLLIGCEQEEFNDEITNHETNIEPQLLSLKEAQKDMDFNSIIKDFELEKQIDNKFKSNDSLNINFDYFYKLENQNNKSFTFLIEKNSSNDSIIENLVVEKVNDTVRGYIIKYLNGHYKEVNDNLHLNANVVKTEYEGNIQELWNQNNLNNKSWSCGWVTTYTLRMCSNHGGFNSDNPACDNHGLSNWIPSSNYVCNHVPSVTETTDELIDLSVDTNGGGGGNGNGSVSPGTVPLIPCEDSLTLDPTLNEDCLNSGNNNVLLLDSIFTLDGPDIRIDSIESFLSIFDTSQDATIFFNVDQPIANQNEPNSGFNVGHSFITIKQGNKIRSFGFYPDGTSKPTAPTEPGIFGDNSLTEYDVNISKNVTGTKIQAIINLAKQYESGNYNLNDKNCTDFVIDVGAITDLDFGDASNNWYLGGGSNPGTLGQVLRSLISSGQATGITTGGTSPGNSE</sequence>
<dbReference type="PROSITE" id="PS51257">
    <property type="entry name" value="PROKAR_LIPOPROTEIN"/>
    <property type="match status" value="1"/>
</dbReference>
<reference evidence="1 2" key="1">
    <citation type="submission" date="2019-04" db="EMBL/GenBank/DDBJ databases">
        <title>Psychroflexus halotolerans sp. nov., isolated from a marine solar saltern.</title>
        <authorList>
            <person name="Feng X."/>
        </authorList>
    </citation>
    <scope>NUCLEOTIDE SEQUENCE [LARGE SCALE GENOMIC DNA]</scope>
    <source>
        <strain evidence="1 2">WDS2C27</strain>
    </source>
</reference>
<keyword evidence="2" id="KW-1185">Reference proteome</keyword>
<comment type="caution">
    <text evidence="1">The sequence shown here is derived from an EMBL/GenBank/DDBJ whole genome shotgun (WGS) entry which is preliminary data.</text>
</comment>
<accession>A0A4U5TUI9</accession>
<gene>
    <name evidence="1" type="ORF">FCN74_01845</name>
</gene>
<proteinExistence type="predicted"/>